<feature type="non-terminal residue" evidence="2">
    <location>
        <position position="61"/>
    </location>
</feature>
<dbReference type="EMBL" id="LS991953">
    <property type="protein sequence ID" value="SYV92981.1"/>
    <property type="molecule type" value="Genomic_DNA"/>
</dbReference>
<proteinExistence type="predicted"/>
<keyword evidence="2" id="KW-0067">ATP-binding</keyword>
<dbReference type="GO" id="GO:0005524">
    <property type="term" value="F:ATP binding"/>
    <property type="evidence" value="ECO:0007669"/>
    <property type="project" value="UniProtKB-KW"/>
</dbReference>
<dbReference type="GO" id="GO:0016887">
    <property type="term" value="F:ATP hydrolysis activity"/>
    <property type="evidence" value="ECO:0007669"/>
    <property type="project" value="InterPro"/>
</dbReference>
<name>A0A3B0PTK1_MYCSY</name>
<accession>A0A3B0PTK1</accession>
<dbReference type="AlphaFoldDB" id="A0A3B0PTK1"/>
<evidence type="ECO:0000313" key="2">
    <source>
        <dbReference type="EMBL" id="SYV92981.1"/>
    </source>
</evidence>
<evidence type="ECO:0000313" key="3">
    <source>
        <dbReference type="Proteomes" id="UP000259328"/>
    </source>
</evidence>
<protein>
    <submittedName>
        <fullName evidence="2">Multiple sugar ABC transporter ATP-binding protein</fullName>
    </submittedName>
</protein>
<dbReference type="Proteomes" id="UP000259328">
    <property type="component" value="Chromosome"/>
</dbReference>
<dbReference type="InterPro" id="IPR003439">
    <property type="entry name" value="ABC_transporter-like_ATP-bd"/>
</dbReference>
<keyword evidence="2" id="KW-0547">Nucleotide-binding</keyword>
<reference evidence="3" key="1">
    <citation type="submission" date="2018-06" db="EMBL/GenBank/DDBJ databases">
        <authorList>
            <consortium name="Pathogen Informatics"/>
        </authorList>
    </citation>
    <scope>NUCLEOTIDE SEQUENCE [LARGE SCALE GENOMIC DNA]</scope>
    <source>
        <strain evidence="3">NCTC10124</strain>
    </source>
</reference>
<dbReference type="InterPro" id="IPR047641">
    <property type="entry name" value="ABC_transpr_MalK/UgpC-like"/>
</dbReference>
<dbReference type="GO" id="GO:0055052">
    <property type="term" value="C:ATP-binding cassette (ABC) transporter complex, substrate-binding subunit-containing"/>
    <property type="evidence" value="ECO:0007669"/>
    <property type="project" value="TreeGrafter"/>
</dbReference>
<evidence type="ECO:0000259" key="1">
    <source>
        <dbReference type="Pfam" id="PF00005"/>
    </source>
</evidence>
<feature type="domain" description="ABC transporter" evidence="1">
    <location>
        <begin position="4"/>
        <end position="47"/>
    </location>
</feature>
<organism evidence="2 3">
    <name type="scientific">Mycoplasmopsis synoviae</name>
    <name type="common">Mycoplasma synoviae</name>
    <dbReference type="NCBI Taxonomy" id="2109"/>
    <lineage>
        <taxon>Bacteria</taxon>
        <taxon>Bacillati</taxon>
        <taxon>Mycoplasmatota</taxon>
        <taxon>Mycoplasmoidales</taxon>
        <taxon>Metamycoplasmataceae</taxon>
        <taxon>Mycoplasmopsis</taxon>
    </lineage>
</organism>
<dbReference type="SUPFAM" id="SSF52540">
    <property type="entry name" value="P-loop containing nucleoside triphosphate hydrolases"/>
    <property type="match status" value="1"/>
</dbReference>
<dbReference type="PANTHER" id="PTHR43875">
    <property type="entry name" value="MALTODEXTRIN IMPORT ATP-BINDING PROTEIN MSMX"/>
    <property type="match status" value="1"/>
</dbReference>
<dbReference type="Pfam" id="PF00005">
    <property type="entry name" value="ABC_tran"/>
    <property type="match status" value="1"/>
</dbReference>
<dbReference type="Gene3D" id="3.40.50.300">
    <property type="entry name" value="P-loop containing nucleotide triphosphate hydrolases"/>
    <property type="match status" value="1"/>
</dbReference>
<sequence length="61" mass="6997">MEVAKRVEITKILQKKPTRLSGGQQQRVSIARAIVKKPDILLMDEPLSNLDAKLRISTRQW</sequence>
<gene>
    <name evidence="2" type="ORF">NCTC10124_00709</name>
</gene>
<dbReference type="InterPro" id="IPR027417">
    <property type="entry name" value="P-loop_NTPase"/>
</dbReference>
<dbReference type="PANTHER" id="PTHR43875:SF1">
    <property type="entry name" value="OSMOPROTECTIVE COMPOUNDS UPTAKE ATP-BINDING PROTEIN GGTA"/>
    <property type="match status" value="1"/>
</dbReference>